<organism evidence="4 5">
    <name type="scientific">Extremus antarcticus</name>
    <dbReference type="NCBI Taxonomy" id="702011"/>
    <lineage>
        <taxon>Eukaryota</taxon>
        <taxon>Fungi</taxon>
        <taxon>Dikarya</taxon>
        <taxon>Ascomycota</taxon>
        <taxon>Pezizomycotina</taxon>
        <taxon>Dothideomycetes</taxon>
        <taxon>Dothideomycetidae</taxon>
        <taxon>Mycosphaerellales</taxon>
        <taxon>Extremaceae</taxon>
        <taxon>Extremus</taxon>
    </lineage>
</organism>
<feature type="compositionally biased region" description="Low complexity" evidence="1">
    <location>
        <begin position="194"/>
        <end position="206"/>
    </location>
</feature>
<feature type="compositionally biased region" description="Gly residues" evidence="1">
    <location>
        <begin position="323"/>
        <end position="332"/>
    </location>
</feature>
<accession>A0AAJ0DNY3</accession>
<dbReference type="EMBL" id="JAWDJX010000016">
    <property type="protein sequence ID" value="KAK3053456.1"/>
    <property type="molecule type" value="Genomic_DNA"/>
</dbReference>
<dbReference type="Proteomes" id="UP001271007">
    <property type="component" value="Unassembled WGS sequence"/>
</dbReference>
<feature type="compositionally biased region" description="Basic residues" evidence="1">
    <location>
        <begin position="182"/>
        <end position="193"/>
    </location>
</feature>
<feature type="compositionally biased region" description="Low complexity" evidence="1">
    <location>
        <begin position="215"/>
        <end position="235"/>
    </location>
</feature>
<feature type="region of interest" description="Disordered" evidence="1">
    <location>
        <begin position="323"/>
        <end position="406"/>
    </location>
</feature>
<evidence type="ECO:0000256" key="3">
    <source>
        <dbReference type="SAM" id="SignalP"/>
    </source>
</evidence>
<dbReference type="AlphaFoldDB" id="A0AAJ0DNY3"/>
<proteinExistence type="predicted"/>
<reference evidence="4" key="1">
    <citation type="submission" date="2023-04" db="EMBL/GenBank/DDBJ databases">
        <title>Black Yeasts Isolated from many extreme environments.</title>
        <authorList>
            <person name="Coleine C."/>
            <person name="Stajich J.E."/>
            <person name="Selbmann L."/>
        </authorList>
    </citation>
    <scope>NUCLEOTIDE SEQUENCE</scope>
    <source>
        <strain evidence="4">CCFEE 5312</strain>
    </source>
</reference>
<keyword evidence="3" id="KW-0732">Signal</keyword>
<keyword evidence="2" id="KW-0812">Transmembrane</keyword>
<feature type="region of interest" description="Disordered" evidence="1">
    <location>
        <begin position="178"/>
        <end position="238"/>
    </location>
</feature>
<evidence type="ECO:0000313" key="5">
    <source>
        <dbReference type="Proteomes" id="UP001271007"/>
    </source>
</evidence>
<comment type="caution">
    <text evidence="4">The sequence shown here is derived from an EMBL/GenBank/DDBJ whole genome shotgun (WGS) entry which is preliminary data.</text>
</comment>
<evidence type="ECO:0000256" key="2">
    <source>
        <dbReference type="SAM" id="Phobius"/>
    </source>
</evidence>
<feature type="transmembrane region" description="Helical" evidence="2">
    <location>
        <begin position="249"/>
        <end position="272"/>
    </location>
</feature>
<evidence type="ECO:0000256" key="1">
    <source>
        <dbReference type="SAM" id="MobiDB-lite"/>
    </source>
</evidence>
<keyword evidence="2" id="KW-1133">Transmembrane helix</keyword>
<feature type="chain" id="PRO_5042503502" evidence="3">
    <location>
        <begin position="23"/>
        <end position="406"/>
    </location>
</feature>
<feature type="compositionally biased region" description="Basic and acidic residues" evidence="1">
    <location>
        <begin position="377"/>
        <end position="392"/>
    </location>
</feature>
<protein>
    <submittedName>
        <fullName evidence="4">Uncharacterized protein</fullName>
    </submittedName>
</protein>
<gene>
    <name evidence="4" type="ORF">LTR09_005625</name>
</gene>
<keyword evidence="2" id="KW-0472">Membrane</keyword>
<feature type="compositionally biased region" description="Basic and acidic residues" evidence="1">
    <location>
        <begin position="280"/>
        <end position="293"/>
    </location>
</feature>
<keyword evidence="5" id="KW-1185">Reference proteome</keyword>
<evidence type="ECO:0000313" key="4">
    <source>
        <dbReference type="EMBL" id="KAK3053456.1"/>
    </source>
</evidence>
<feature type="signal peptide" evidence="3">
    <location>
        <begin position="1"/>
        <end position="22"/>
    </location>
</feature>
<sequence length="406" mass="43303">MSHQFISVRGLIVLSMFQSSNLIYLAMSGETSTTDQRITDLPKSTVSNAQHNDNADLESTASFASVTKTTVTTDIIESATSNHQHDNNVEPETTTSINSAIKTAFTTVTSDSAMSSIQHHNIVDPETTTDLSSLIKTALTTEFLKSATSNAQHPHNTNLKTRTSFATAQVTELATIFSTKPRGTHLPKPHHSTTHIPTPIHSPSSIATMTRLPYSNTNSTSSVSSASATADSSSSRHTTGIGVHGVIPWWGICLICGILAFILGCAVGFFVARRKYAKAGARDRGQDDDRNPNDLDGAYDGQKGGMGKEKKRGYLAALFGSGKAKGGGGERGQPGEFNEDGSDDGQGREGGERGGEKRKKKGGFLSSCFGSRKKGKGDRSSVEGYQNDRDSRVGGGDDYDDNQRDC</sequence>
<feature type="compositionally biased region" description="Basic and acidic residues" evidence="1">
    <location>
        <begin position="345"/>
        <end position="355"/>
    </location>
</feature>
<feature type="region of interest" description="Disordered" evidence="1">
    <location>
        <begin position="279"/>
        <end position="308"/>
    </location>
</feature>
<name>A0AAJ0DNY3_9PEZI</name>